<protein>
    <submittedName>
        <fullName evidence="6">Lytic transglycosylase domain-containing protein</fullName>
    </submittedName>
</protein>
<dbReference type="InterPro" id="IPR023346">
    <property type="entry name" value="Lysozyme-like_dom_sf"/>
</dbReference>
<dbReference type="Gene3D" id="1.25.20.10">
    <property type="entry name" value="Bacterial muramidases"/>
    <property type="match status" value="1"/>
</dbReference>
<name>A0ABT3H4U3_9RHOB</name>
<reference evidence="6 7" key="1">
    <citation type="submission" date="2022-10" db="EMBL/GenBank/DDBJ databases">
        <title>Pararhodobacter sp. nov., isolated from marine algae.</title>
        <authorList>
            <person name="Choi B.J."/>
            <person name="Kim J.M."/>
            <person name="Lee J.K."/>
            <person name="Choi D.G."/>
            <person name="Jeon C.O."/>
        </authorList>
    </citation>
    <scope>NUCLEOTIDE SEQUENCE [LARGE SCALE GENOMIC DNA]</scope>
    <source>
        <strain evidence="6 7">ZQ420</strain>
    </source>
</reference>
<dbReference type="EMBL" id="JAPDFL010000001">
    <property type="protein sequence ID" value="MCW1934822.1"/>
    <property type="molecule type" value="Genomic_DNA"/>
</dbReference>
<feature type="domain" description="Transglycosylase SLT" evidence="5">
    <location>
        <begin position="490"/>
        <end position="596"/>
    </location>
</feature>
<proteinExistence type="inferred from homology"/>
<sequence length="650" mass="70236">MRRYPAVLTLAALGVASPALSWDGPPPPRAGGAIGALVSAVRAGDAQGFATLRDAAGPVGVRVATWRILREGIAGDFSTYVAFEASHRDWPGMDLLRARAESRMTDQPPEVILGWFATRQPQTGQGYLALLAAQVATGADPTGTLRTLWLERELDPATEDRLLAAHGDFLRPLNAARLDALLWDGERAAAERMMPRVTAGQAALARARLALQARADGVDAMISAVPASLADDPGLAYDRFRWRLARGMTDGAAELLRAQPADTLGRPEAWAGQRARLARNAMDAGDAQLAYDLAANHGLTDHGSAMADLEWLAGYVALRFLNRPAEALGHFQTLRERSVSPITLGRAGYWEGRAQEALGNPEAAQEAYAFGARHQTAFYGQLAAERIGQPLDPALIAPSTYPDWHTLPLASSEILQAALLLHASGQWYEARRFTLQLAENLETEAELGSLAQLWLDRGEPNFALRIAKLAITRGILLPHAYFPVTELATMQLAVPADLVLSIARRESEFDPRVVSPADARGLMQVMPATGAHVARQLGVGFEEGLLTSDPAYNAVLGAGYLQEMSEQFGGTLSMVAAAYNAGPGRPTRWARENGDPRDPAMDPVDWVEMIPFTETRNYVMRVTESVVLYRALLAGESGPIRLTDILRGRE</sequence>
<feature type="chain" id="PRO_5045250369" evidence="4">
    <location>
        <begin position="22"/>
        <end position="650"/>
    </location>
</feature>
<evidence type="ECO:0000256" key="3">
    <source>
        <dbReference type="ARBA" id="ARBA00022729"/>
    </source>
</evidence>
<dbReference type="Gene3D" id="1.10.530.10">
    <property type="match status" value="1"/>
</dbReference>
<evidence type="ECO:0000259" key="5">
    <source>
        <dbReference type="Pfam" id="PF01464"/>
    </source>
</evidence>
<comment type="similarity">
    <text evidence="2">Belongs to the virb1 family.</text>
</comment>
<dbReference type="SUPFAM" id="SSF53955">
    <property type="entry name" value="Lysozyme-like"/>
    <property type="match status" value="1"/>
</dbReference>
<dbReference type="InterPro" id="IPR000189">
    <property type="entry name" value="Transglyc_AS"/>
</dbReference>
<accession>A0ABT3H4U3</accession>
<dbReference type="CDD" id="cd13401">
    <property type="entry name" value="Slt70-like"/>
    <property type="match status" value="1"/>
</dbReference>
<dbReference type="SUPFAM" id="SSF48435">
    <property type="entry name" value="Bacterial muramidases"/>
    <property type="match status" value="1"/>
</dbReference>
<dbReference type="PANTHER" id="PTHR37423">
    <property type="entry name" value="SOLUBLE LYTIC MUREIN TRANSGLYCOSYLASE-RELATED"/>
    <property type="match status" value="1"/>
</dbReference>
<dbReference type="Pfam" id="PF01464">
    <property type="entry name" value="SLT"/>
    <property type="match status" value="1"/>
</dbReference>
<evidence type="ECO:0000313" key="6">
    <source>
        <dbReference type="EMBL" id="MCW1934822.1"/>
    </source>
</evidence>
<organism evidence="6 7">
    <name type="scientific">Pararhodobacter zhoushanensis</name>
    <dbReference type="NCBI Taxonomy" id="2479545"/>
    <lineage>
        <taxon>Bacteria</taxon>
        <taxon>Pseudomonadati</taxon>
        <taxon>Pseudomonadota</taxon>
        <taxon>Alphaproteobacteria</taxon>
        <taxon>Rhodobacterales</taxon>
        <taxon>Paracoccaceae</taxon>
        <taxon>Pararhodobacter</taxon>
    </lineage>
</organism>
<keyword evidence="7" id="KW-1185">Reference proteome</keyword>
<comment type="caution">
    <text evidence="6">The sequence shown here is derived from an EMBL/GenBank/DDBJ whole genome shotgun (WGS) entry which is preliminary data.</text>
</comment>
<dbReference type="PROSITE" id="PS00922">
    <property type="entry name" value="TRANSGLYCOSYLASE"/>
    <property type="match status" value="1"/>
</dbReference>
<feature type="signal peptide" evidence="4">
    <location>
        <begin position="1"/>
        <end position="21"/>
    </location>
</feature>
<evidence type="ECO:0000256" key="4">
    <source>
        <dbReference type="SAM" id="SignalP"/>
    </source>
</evidence>
<evidence type="ECO:0000313" key="7">
    <source>
        <dbReference type="Proteomes" id="UP001208938"/>
    </source>
</evidence>
<dbReference type="PANTHER" id="PTHR37423:SF2">
    <property type="entry name" value="MEMBRANE-BOUND LYTIC MUREIN TRANSGLYCOSYLASE C"/>
    <property type="match status" value="1"/>
</dbReference>
<dbReference type="Proteomes" id="UP001208938">
    <property type="component" value="Unassembled WGS sequence"/>
</dbReference>
<comment type="similarity">
    <text evidence="1">Belongs to the transglycosylase Slt family.</text>
</comment>
<evidence type="ECO:0000256" key="1">
    <source>
        <dbReference type="ARBA" id="ARBA00007734"/>
    </source>
</evidence>
<dbReference type="InterPro" id="IPR008258">
    <property type="entry name" value="Transglycosylase_SLT_dom_1"/>
</dbReference>
<evidence type="ECO:0000256" key="2">
    <source>
        <dbReference type="ARBA" id="ARBA00009387"/>
    </source>
</evidence>
<dbReference type="RefSeq" id="WP_264507568.1">
    <property type="nucleotide sequence ID" value="NZ_JAPDFL010000001.1"/>
</dbReference>
<keyword evidence="3 4" id="KW-0732">Signal</keyword>
<gene>
    <name evidence="6" type="ORF">OKW52_21875</name>
</gene>
<dbReference type="InterPro" id="IPR008939">
    <property type="entry name" value="Lytic_TGlycosylase_superhlx_U"/>
</dbReference>